<evidence type="ECO:0000313" key="1">
    <source>
        <dbReference type="EMBL" id="HGQ55128.1"/>
    </source>
</evidence>
<comment type="caution">
    <text evidence="1">The sequence shown here is derived from an EMBL/GenBank/DDBJ whole genome shotgun (WGS) entry which is preliminary data.</text>
</comment>
<dbReference type="AlphaFoldDB" id="A0A7V4CHF6"/>
<sequence length="110" mass="12715">MPKDLIVIDFKEIKKETPSLGKSIKFLKYQIILLESIKKNINLVNSSYYSVKISDNILEILLPFQPGVKLYPTLSKILGLEEETIKLLSIKRVEHYLIKNDKLITPLEDD</sequence>
<protein>
    <submittedName>
        <fullName evidence="1">Uncharacterized protein</fullName>
    </submittedName>
</protein>
<proteinExistence type="predicted"/>
<gene>
    <name evidence="1" type="ORF">ENU28_01520</name>
</gene>
<reference evidence="1" key="1">
    <citation type="journal article" date="2020" name="mSystems">
        <title>Genome- and Community-Level Interaction Insights into Carbon Utilization and Element Cycling Functions of Hydrothermarchaeota in Hydrothermal Sediment.</title>
        <authorList>
            <person name="Zhou Z."/>
            <person name="Liu Y."/>
            <person name="Xu W."/>
            <person name="Pan J."/>
            <person name="Luo Z.H."/>
            <person name="Li M."/>
        </authorList>
    </citation>
    <scope>NUCLEOTIDE SEQUENCE [LARGE SCALE GENOMIC DNA]</scope>
    <source>
        <strain evidence="1">SpSt-655</strain>
    </source>
</reference>
<dbReference type="EMBL" id="DTBX01000054">
    <property type="protein sequence ID" value="HGQ55128.1"/>
    <property type="molecule type" value="Genomic_DNA"/>
</dbReference>
<name>A0A7V4CHF6_UNCW3</name>
<organism evidence="1">
    <name type="scientific">candidate division WOR-3 bacterium</name>
    <dbReference type="NCBI Taxonomy" id="2052148"/>
    <lineage>
        <taxon>Bacteria</taxon>
        <taxon>Bacteria division WOR-3</taxon>
    </lineage>
</organism>
<accession>A0A7V4CHF6</accession>